<evidence type="ECO:0000259" key="3">
    <source>
        <dbReference type="PROSITE" id="PS50977"/>
    </source>
</evidence>
<dbReference type="InterPro" id="IPR050624">
    <property type="entry name" value="HTH-type_Tx_Regulator"/>
</dbReference>
<dbReference type="Gene3D" id="1.10.357.10">
    <property type="entry name" value="Tetracycline Repressor, domain 2"/>
    <property type="match status" value="1"/>
</dbReference>
<dbReference type="Pfam" id="PF00440">
    <property type="entry name" value="TetR_N"/>
    <property type="match status" value="1"/>
</dbReference>
<protein>
    <submittedName>
        <fullName evidence="4">TetR/AcrR family transcriptional regulator</fullName>
    </submittedName>
</protein>
<evidence type="ECO:0000313" key="4">
    <source>
        <dbReference type="EMBL" id="MDH8678810.1"/>
    </source>
</evidence>
<dbReference type="SUPFAM" id="SSF46689">
    <property type="entry name" value="Homeodomain-like"/>
    <property type="match status" value="1"/>
</dbReference>
<organism evidence="4 5">
    <name type="scientific">Fusibacter bizertensis</name>
    <dbReference type="NCBI Taxonomy" id="1488331"/>
    <lineage>
        <taxon>Bacteria</taxon>
        <taxon>Bacillati</taxon>
        <taxon>Bacillota</taxon>
        <taxon>Clostridia</taxon>
        <taxon>Eubacteriales</taxon>
        <taxon>Eubacteriales Family XII. Incertae Sedis</taxon>
        <taxon>Fusibacter</taxon>
    </lineage>
</organism>
<reference evidence="4 5" key="1">
    <citation type="submission" date="2023-04" db="EMBL/GenBank/DDBJ databases">
        <title>Fusibacter bizertensis strain WBS, isolated from littoral bottom sediments of the Arctic seas - biochemical and genomic analysis.</title>
        <authorList>
            <person name="Brioukhanov A.L."/>
        </authorList>
    </citation>
    <scope>NUCLEOTIDE SEQUENCE [LARGE SCALE GENOMIC DNA]</scope>
    <source>
        <strain evidence="4 5">WBS</strain>
    </source>
</reference>
<feature type="DNA-binding region" description="H-T-H motif" evidence="2">
    <location>
        <begin position="33"/>
        <end position="52"/>
    </location>
</feature>
<proteinExistence type="predicted"/>
<dbReference type="PRINTS" id="PR00455">
    <property type="entry name" value="HTHTETR"/>
</dbReference>
<dbReference type="Proteomes" id="UP001158045">
    <property type="component" value="Unassembled WGS sequence"/>
</dbReference>
<evidence type="ECO:0000256" key="2">
    <source>
        <dbReference type="PROSITE-ProRule" id="PRU00335"/>
    </source>
</evidence>
<dbReference type="PANTHER" id="PTHR43479:SF11">
    <property type="entry name" value="ACREF_ENVCD OPERON REPRESSOR-RELATED"/>
    <property type="match status" value="1"/>
</dbReference>
<dbReference type="InterPro" id="IPR001647">
    <property type="entry name" value="HTH_TetR"/>
</dbReference>
<dbReference type="InterPro" id="IPR023772">
    <property type="entry name" value="DNA-bd_HTH_TetR-type_CS"/>
</dbReference>
<evidence type="ECO:0000313" key="5">
    <source>
        <dbReference type="Proteomes" id="UP001158045"/>
    </source>
</evidence>
<feature type="domain" description="HTH tetR-type" evidence="3">
    <location>
        <begin position="10"/>
        <end position="70"/>
    </location>
</feature>
<comment type="caution">
    <text evidence="4">The sequence shown here is derived from an EMBL/GenBank/DDBJ whole genome shotgun (WGS) entry which is preliminary data.</text>
</comment>
<dbReference type="PROSITE" id="PS01081">
    <property type="entry name" value="HTH_TETR_1"/>
    <property type="match status" value="1"/>
</dbReference>
<keyword evidence="1 2" id="KW-0238">DNA-binding</keyword>
<dbReference type="PANTHER" id="PTHR43479">
    <property type="entry name" value="ACREF/ENVCD OPERON REPRESSOR-RELATED"/>
    <property type="match status" value="1"/>
</dbReference>
<accession>A0ABT6NEG5</accession>
<sequence>MKSKWDENKEQKEESLFDTAYRLFVEKGFQQTTISDIVNKAGVAKGTFYLYFKDKHDIRDRIIIRKTYKLIEESIAKDEIQDLPNFEDRLLFIVDFIIDYLDDNKAFLSFMHRDLIFGIYKGTFSKTIPSTNSQTIMDLFVEGIKHSDYVMERPDYVFCLILELVSTVAYSSIVLGEPASIDVMKPYLHQSILGILNMYKTKC</sequence>
<evidence type="ECO:0000256" key="1">
    <source>
        <dbReference type="ARBA" id="ARBA00023125"/>
    </source>
</evidence>
<dbReference type="PROSITE" id="PS50977">
    <property type="entry name" value="HTH_TETR_2"/>
    <property type="match status" value="1"/>
</dbReference>
<dbReference type="InterPro" id="IPR009057">
    <property type="entry name" value="Homeodomain-like_sf"/>
</dbReference>
<gene>
    <name evidence="4" type="ORF">QE109_11660</name>
</gene>
<dbReference type="RefSeq" id="WP_281094700.1">
    <property type="nucleotide sequence ID" value="NZ_JARYZI010000007.1"/>
</dbReference>
<name>A0ABT6NEG5_9FIRM</name>
<dbReference type="EMBL" id="JARYZI010000007">
    <property type="protein sequence ID" value="MDH8678810.1"/>
    <property type="molecule type" value="Genomic_DNA"/>
</dbReference>
<keyword evidence="5" id="KW-1185">Reference proteome</keyword>